<protein>
    <submittedName>
        <fullName evidence="1">Acylneuraminate cytidylyltransferase family protein</fullName>
    </submittedName>
</protein>
<reference evidence="1" key="1">
    <citation type="submission" date="2021-02" db="EMBL/GenBank/DDBJ databases">
        <title>Fulvivirga sp. S481 isolated from sea water.</title>
        <authorList>
            <person name="Bae S.S."/>
            <person name="Baek K."/>
        </authorList>
    </citation>
    <scope>NUCLEOTIDE SEQUENCE</scope>
    <source>
        <strain evidence="1">S481</strain>
    </source>
</reference>
<dbReference type="Gene3D" id="3.90.550.10">
    <property type="entry name" value="Spore Coat Polysaccharide Biosynthesis Protein SpsA, Chain A"/>
    <property type="match status" value="1"/>
</dbReference>
<keyword evidence="1" id="KW-0548">Nucleotidyltransferase</keyword>
<name>A0A975A026_9BACT</name>
<organism evidence="1 2">
    <name type="scientific">Fulvivirga lutea</name>
    <dbReference type="NCBI Taxonomy" id="2810512"/>
    <lineage>
        <taxon>Bacteria</taxon>
        <taxon>Pseudomonadati</taxon>
        <taxon>Bacteroidota</taxon>
        <taxon>Cytophagia</taxon>
        <taxon>Cytophagales</taxon>
        <taxon>Fulvivirgaceae</taxon>
        <taxon>Fulvivirga</taxon>
    </lineage>
</organism>
<dbReference type="EMBL" id="CP070608">
    <property type="protein sequence ID" value="QSE96816.1"/>
    <property type="molecule type" value="Genomic_DNA"/>
</dbReference>
<keyword evidence="1" id="KW-0808">Transferase</keyword>
<dbReference type="InterPro" id="IPR003329">
    <property type="entry name" value="Cytidylyl_trans"/>
</dbReference>
<dbReference type="Proteomes" id="UP000662783">
    <property type="component" value="Chromosome"/>
</dbReference>
<accession>A0A975A026</accession>
<dbReference type="CDD" id="cd02513">
    <property type="entry name" value="CMP-NeuAc_Synthase"/>
    <property type="match status" value="1"/>
</dbReference>
<gene>
    <name evidence="1" type="ORF">JR347_14615</name>
</gene>
<sequence length="239" mass="27159">MNKILLTTCARGGSKGIPRKNIKILNGKPLIAYTINTGLEFAKIHKADFALSTDDDEIKQVALEYGLKCEYRRPDYLATDTSGKIDAIRDLMEYEELKNGYKYDFIIDMDVTSPLRNVDDIVAALDILISNPEALNIFSVSPASRNPYFNMVEQGSDGFVHVVKRGDQIKSRQQAPIVYDMNASFYIFRRAYFEEGHVISTTPRSLAYVVPHICFDLDEPLDFAVMEIILRENLLDFKL</sequence>
<dbReference type="RefSeq" id="WP_205721330.1">
    <property type="nucleotide sequence ID" value="NZ_CP070608.1"/>
</dbReference>
<dbReference type="PANTHER" id="PTHR21485:SF6">
    <property type="entry name" value="N-ACYLNEURAMINATE CYTIDYLYLTRANSFERASE-RELATED"/>
    <property type="match status" value="1"/>
</dbReference>
<dbReference type="PANTHER" id="PTHR21485">
    <property type="entry name" value="HAD SUPERFAMILY MEMBERS CMAS AND KDSC"/>
    <property type="match status" value="1"/>
</dbReference>
<evidence type="ECO:0000313" key="1">
    <source>
        <dbReference type="EMBL" id="QSE96816.1"/>
    </source>
</evidence>
<dbReference type="InterPro" id="IPR029044">
    <property type="entry name" value="Nucleotide-diphossugar_trans"/>
</dbReference>
<evidence type="ECO:0000313" key="2">
    <source>
        <dbReference type="Proteomes" id="UP000662783"/>
    </source>
</evidence>
<dbReference type="GO" id="GO:0008781">
    <property type="term" value="F:N-acylneuraminate cytidylyltransferase activity"/>
    <property type="evidence" value="ECO:0007669"/>
    <property type="project" value="TreeGrafter"/>
</dbReference>
<dbReference type="AlphaFoldDB" id="A0A975A026"/>
<dbReference type="SUPFAM" id="SSF53448">
    <property type="entry name" value="Nucleotide-diphospho-sugar transferases"/>
    <property type="match status" value="1"/>
</dbReference>
<dbReference type="Pfam" id="PF02348">
    <property type="entry name" value="CTP_transf_3"/>
    <property type="match status" value="1"/>
</dbReference>
<dbReference type="InterPro" id="IPR050793">
    <property type="entry name" value="CMP-NeuNAc_synthase"/>
</dbReference>
<proteinExistence type="predicted"/>
<keyword evidence="2" id="KW-1185">Reference proteome</keyword>
<dbReference type="KEGG" id="fuv:JR347_14615"/>